<evidence type="ECO:0000259" key="2">
    <source>
        <dbReference type="Pfam" id="PF13635"/>
    </source>
</evidence>
<evidence type="ECO:0000313" key="4">
    <source>
        <dbReference type="Proteomes" id="UP000297866"/>
    </source>
</evidence>
<dbReference type="Pfam" id="PF13635">
    <property type="entry name" value="DUF4143"/>
    <property type="match status" value="1"/>
</dbReference>
<keyword evidence="4" id="KW-1185">Reference proteome</keyword>
<dbReference type="GO" id="GO:0005524">
    <property type="term" value="F:ATP binding"/>
    <property type="evidence" value="ECO:0007669"/>
    <property type="project" value="UniProtKB-KW"/>
</dbReference>
<feature type="domain" description="DUF4143" evidence="2">
    <location>
        <begin position="284"/>
        <end position="426"/>
    </location>
</feature>
<dbReference type="InterPro" id="IPR025420">
    <property type="entry name" value="DUF4143"/>
</dbReference>
<name>A0A4R8UC55_9MICO</name>
<dbReference type="RefSeq" id="WP_134492092.1">
    <property type="nucleotide sequence ID" value="NZ_SOEZ01000070.1"/>
</dbReference>
<accession>A0A4R8UC55</accession>
<comment type="caution">
    <text evidence="3">The sequence shown here is derived from an EMBL/GenBank/DDBJ whole genome shotgun (WGS) entry which is preliminary data.</text>
</comment>
<protein>
    <submittedName>
        <fullName evidence="3">ATP-binding protein</fullName>
    </submittedName>
</protein>
<keyword evidence="3" id="KW-0067">ATP-binding</keyword>
<dbReference type="OrthoDB" id="9771844at2"/>
<gene>
    <name evidence="3" type="ORF">E3O23_14255</name>
</gene>
<dbReference type="PANTHER" id="PTHR33295">
    <property type="entry name" value="ATPASE"/>
    <property type="match status" value="1"/>
</dbReference>
<proteinExistence type="predicted"/>
<feature type="domain" description="AAA" evidence="1">
    <location>
        <begin position="54"/>
        <end position="189"/>
    </location>
</feature>
<evidence type="ECO:0000313" key="3">
    <source>
        <dbReference type="EMBL" id="TFB47767.1"/>
    </source>
</evidence>
<organism evidence="3 4">
    <name type="scientific">Cryobacterium tagatosivorans</name>
    <dbReference type="NCBI Taxonomy" id="1259199"/>
    <lineage>
        <taxon>Bacteria</taxon>
        <taxon>Bacillati</taxon>
        <taxon>Actinomycetota</taxon>
        <taxon>Actinomycetes</taxon>
        <taxon>Micrococcales</taxon>
        <taxon>Microbacteriaceae</taxon>
        <taxon>Cryobacterium</taxon>
    </lineage>
</organism>
<evidence type="ECO:0000259" key="1">
    <source>
        <dbReference type="Pfam" id="PF13173"/>
    </source>
</evidence>
<sequence length="476" mass="52845">MATSIGLLAQELSNGNPWWRGGTQWVARDPDLSEVAQAPLSYESGCLDDLEPGNLYILRGPRRVGKTVAVKQTIRRLLDDDVRPTRIIRVAVDGWDAKALRTLVANSTLPVLREGETRFWFLDEVSAVSGDWAQQLKWLRDNDEQFRRDTVVLTGSNARALTVAGGVLAGRRGRGAHLDRILLPMGFRTFASTILRGDVPPGGHLAVAALRTHEAKGRYEDSIPWLDGLTRAWEQYLLYGGFPRSVSALLDGQPVPESFVDDLFDVVSADVFKNSQLPAVTEMALLERLWKSTATPANVTSIGEDVGISNQVVTRHIEYLRDAFLLWACPQRQDTRWLPKPKSQSKLYAVDPLVARLPHLRNSARPDLDPTVLTEMQIGMAMRRRVLVDRPTAGNDDFLFYTRTPARKEIDFVSTDLGGVAIEGKYTDRGSWRSEAATVNASVWDGILVTRNVLDMADAETAWAVPAGILAYFLDV</sequence>
<dbReference type="SUPFAM" id="SSF52540">
    <property type="entry name" value="P-loop containing nucleoside triphosphate hydrolases"/>
    <property type="match status" value="1"/>
</dbReference>
<dbReference type="PANTHER" id="PTHR33295:SF18">
    <property type="entry name" value="AAA+ ATPASE DOMAIN-CONTAINING PROTEIN"/>
    <property type="match status" value="1"/>
</dbReference>
<keyword evidence="3" id="KW-0547">Nucleotide-binding</keyword>
<dbReference type="InterPro" id="IPR041682">
    <property type="entry name" value="AAA_14"/>
</dbReference>
<dbReference type="Proteomes" id="UP000297866">
    <property type="component" value="Unassembled WGS sequence"/>
</dbReference>
<dbReference type="EMBL" id="SOEZ01000070">
    <property type="protein sequence ID" value="TFB47767.1"/>
    <property type="molecule type" value="Genomic_DNA"/>
</dbReference>
<reference evidence="3 4" key="1">
    <citation type="submission" date="2019-03" db="EMBL/GenBank/DDBJ databases">
        <title>Genomics of glacier-inhabiting Cryobacterium strains.</title>
        <authorList>
            <person name="Liu Q."/>
            <person name="Xin Y.-H."/>
        </authorList>
    </citation>
    <scope>NUCLEOTIDE SEQUENCE [LARGE SCALE GENOMIC DNA]</scope>
    <source>
        <strain evidence="3 4">Sr47</strain>
    </source>
</reference>
<dbReference type="AlphaFoldDB" id="A0A4R8UC55"/>
<dbReference type="InterPro" id="IPR027417">
    <property type="entry name" value="P-loop_NTPase"/>
</dbReference>
<dbReference type="Pfam" id="PF13173">
    <property type="entry name" value="AAA_14"/>
    <property type="match status" value="1"/>
</dbReference>